<dbReference type="EMBL" id="CP000673">
    <property type="protein sequence ID" value="EDK33958.1"/>
    <property type="molecule type" value="Genomic_DNA"/>
</dbReference>
<sequence length="62" mass="7481">MEESLRRVPTTQELIYNLKELSKNYLDNFTTDEIIAIKEKRISESEFISLTRQVKEIMLHFF</sequence>
<dbReference type="Proteomes" id="UP000002411">
    <property type="component" value="Chromosome"/>
</dbReference>
<keyword evidence="3" id="KW-1185">Reference proteome</keyword>
<dbReference type="EMBL" id="CP000673">
    <property type="protein sequence ID" value="EDK33888.1"/>
    <property type="molecule type" value="Genomic_DNA"/>
</dbReference>
<accession>A5MYL2</accession>
<dbReference type="AlphaFoldDB" id="A5MYL2"/>
<evidence type="ECO:0000313" key="3">
    <source>
        <dbReference type="Proteomes" id="UP000002411"/>
    </source>
</evidence>
<reference evidence="2 3" key="1">
    <citation type="journal article" date="2008" name="Proc. Natl. Acad. Sci. U.S.A.">
        <title>The genome of Clostridium kluyveri, a strict anaerobe with unique metabolic features.</title>
        <authorList>
            <person name="Seedorf H."/>
            <person name="Fricke W.F."/>
            <person name="Veith B."/>
            <person name="Brueggemann H."/>
            <person name="Liesegang H."/>
            <person name="Strittmatter A."/>
            <person name="Miethke M."/>
            <person name="Buckel W."/>
            <person name="Hinderberger J."/>
            <person name="Li F."/>
            <person name="Hagemeier C."/>
            <person name="Thauer R.K."/>
            <person name="Gottschalk G."/>
        </authorList>
    </citation>
    <scope>NUCLEOTIDE SEQUENCE [LARGE SCALE GENOMIC DNA]</scope>
    <source>
        <strain evidence="3">ATCC 8527 / DSM 555 / NCIMB 10680</strain>
        <strain evidence="2">DSM 555</strain>
    </source>
</reference>
<proteinExistence type="predicted"/>
<gene>
    <name evidence="1" type="ordered locus">CKL_1846</name>
    <name evidence="2" type="ordered locus">CKL_1946</name>
</gene>
<dbReference type="HOGENOM" id="CLU_2896108_0_0_9"/>
<dbReference type="STRING" id="431943.CKL_1846"/>
<protein>
    <submittedName>
        <fullName evidence="2">Uncharacterized protein</fullName>
    </submittedName>
</protein>
<organism evidence="2 3">
    <name type="scientific">Clostridium kluyveri (strain ATCC 8527 / DSM 555 / NBRC 12016 / NCIMB 10680 / K1)</name>
    <dbReference type="NCBI Taxonomy" id="431943"/>
    <lineage>
        <taxon>Bacteria</taxon>
        <taxon>Bacillati</taxon>
        <taxon>Bacillota</taxon>
        <taxon>Clostridia</taxon>
        <taxon>Eubacteriales</taxon>
        <taxon>Clostridiaceae</taxon>
        <taxon>Clostridium</taxon>
    </lineage>
</organism>
<evidence type="ECO:0000313" key="2">
    <source>
        <dbReference type="EMBL" id="EDK33958.1"/>
    </source>
</evidence>
<dbReference type="KEGG" id="ckl:CKL_1846"/>
<evidence type="ECO:0000313" key="1">
    <source>
        <dbReference type="EMBL" id="EDK33888.1"/>
    </source>
</evidence>
<dbReference type="KEGG" id="ckl:CKL_1946"/>
<name>A5MYL2_CLOK5</name>